<dbReference type="AlphaFoldDB" id="A0A1M7V172"/>
<evidence type="ECO:0000313" key="3">
    <source>
        <dbReference type="Proteomes" id="UP000184428"/>
    </source>
</evidence>
<evidence type="ECO:0000313" key="2">
    <source>
        <dbReference type="EMBL" id="SHN88968.1"/>
    </source>
</evidence>
<reference evidence="2 3" key="1">
    <citation type="submission" date="2016-12" db="EMBL/GenBank/DDBJ databases">
        <authorList>
            <person name="Song W.-J."/>
            <person name="Kurnit D.M."/>
        </authorList>
    </citation>
    <scope>NUCLEOTIDE SEQUENCE [LARGE SCALE GENOMIC DNA]</scope>
    <source>
        <strain evidence="2 3">DSM 43162</strain>
    </source>
</reference>
<dbReference type="Proteomes" id="UP000184428">
    <property type="component" value="Unassembled WGS sequence"/>
</dbReference>
<proteinExistence type="predicted"/>
<protein>
    <submittedName>
        <fullName evidence="2">Uncharacterized protein</fullName>
    </submittedName>
</protein>
<sequence>MSDRSATHAPEFQTAIHVPHQAPPIDRAVSPATLNTDRGIDADLRLFPPDWMMDPVRPPDSLNSIF</sequence>
<evidence type="ECO:0000256" key="1">
    <source>
        <dbReference type="SAM" id="MobiDB-lite"/>
    </source>
</evidence>
<feature type="region of interest" description="Disordered" evidence="1">
    <location>
        <begin position="1"/>
        <end position="22"/>
    </location>
</feature>
<accession>A0A1M7V172</accession>
<organism evidence="2 3">
    <name type="scientific">Geodermatophilus obscurus</name>
    <dbReference type="NCBI Taxonomy" id="1861"/>
    <lineage>
        <taxon>Bacteria</taxon>
        <taxon>Bacillati</taxon>
        <taxon>Actinomycetota</taxon>
        <taxon>Actinomycetes</taxon>
        <taxon>Geodermatophilales</taxon>
        <taxon>Geodermatophilaceae</taxon>
        <taxon>Geodermatophilus</taxon>
    </lineage>
</organism>
<dbReference type="EMBL" id="FRDM01000071">
    <property type="protein sequence ID" value="SHN88968.1"/>
    <property type="molecule type" value="Genomic_DNA"/>
</dbReference>
<name>A0A1M7V172_9ACTN</name>
<gene>
    <name evidence="2" type="ORF">SAMN05660350_04960</name>
</gene>